<comment type="caution">
    <text evidence="1">The sequence shown here is derived from an EMBL/GenBank/DDBJ whole genome shotgun (WGS) entry which is preliminary data.</text>
</comment>
<keyword evidence="2" id="KW-1185">Reference proteome</keyword>
<reference evidence="2" key="1">
    <citation type="submission" date="2015-07" db="EMBL/GenBank/DDBJ databases">
        <authorList>
            <person name="Teixeira M.M."/>
            <person name="Souza R.C."/>
            <person name="Almeida L.G."/>
            <person name="Vicente V.A."/>
            <person name="de Hoog S."/>
            <person name="Bocca A.L."/>
            <person name="de Almeida S.R."/>
            <person name="Vasconcelos A.T."/>
            <person name="Felipe M.S."/>
        </authorList>
    </citation>
    <scope>NUCLEOTIDE SEQUENCE [LARGE SCALE GENOMIC DNA]</scope>
    <source>
        <strain evidence="2">KSF</strain>
    </source>
</reference>
<dbReference type="AlphaFoldDB" id="A0A1C1CH51"/>
<evidence type="ECO:0000313" key="1">
    <source>
        <dbReference type="EMBL" id="OCT47828.1"/>
    </source>
</evidence>
<dbReference type="OrthoDB" id="2426273at2759"/>
<evidence type="ECO:0000313" key="2">
    <source>
        <dbReference type="Proteomes" id="UP000094526"/>
    </source>
</evidence>
<dbReference type="PANTHER" id="PTHR39596">
    <property type="match status" value="1"/>
</dbReference>
<dbReference type="VEuPathDB" id="FungiDB:G647_04522"/>
<gene>
    <name evidence="1" type="ORF">CLCR_11275</name>
</gene>
<sequence length="248" mass="28029">MANAVASRSADIDKLTAIIKAGDIPVSKWNLESKKLEVEAANVNRKKVGEPAFMAIPHIWSDGGGNQDDNAIYVCQLKALQNSVEMAAKNHKMPVGNPSHFWIDTLCVPVQEENKHLRKKCPRDMWRIYESSCHVHLNNWDHRLWTYQECIMARKRLIRYADKTVDHVSIEADFYRDKLWASGSVADPLPPLASQIAARSTSKSDEMLCLATIMRLDIEPFLNAETLLKKEKGLCEKEEVTDVELADG</sequence>
<protein>
    <recommendedName>
        <fullName evidence="3">Heterokaryon incompatibility domain-containing protein</fullName>
    </recommendedName>
</protein>
<dbReference type="VEuPathDB" id="FungiDB:CLCR_11275"/>
<dbReference type="STRING" id="86049.A0A1C1CH51"/>
<dbReference type="EMBL" id="LGRB01000013">
    <property type="protein sequence ID" value="OCT47828.1"/>
    <property type="molecule type" value="Genomic_DNA"/>
</dbReference>
<dbReference type="Proteomes" id="UP000094526">
    <property type="component" value="Unassembled WGS sequence"/>
</dbReference>
<evidence type="ECO:0008006" key="3">
    <source>
        <dbReference type="Google" id="ProtNLM"/>
    </source>
</evidence>
<dbReference type="PANTHER" id="PTHR39596:SF3">
    <property type="entry name" value="HETEROKARYON INCOMPATIBILITY DOMAIN-CONTAINING PROTEIN"/>
    <property type="match status" value="1"/>
</dbReference>
<accession>A0A1C1CH51</accession>
<organism evidence="1 2">
    <name type="scientific">Cladophialophora carrionii</name>
    <dbReference type="NCBI Taxonomy" id="86049"/>
    <lineage>
        <taxon>Eukaryota</taxon>
        <taxon>Fungi</taxon>
        <taxon>Dikarya</taxon>
        <taxon>Ascomycota</taxon>
        <taxon>Pezizomycotina</taxon>
        <taxon>Eurotiomycetes</taxon>
        <taxon>Chaetothyriomycetidae</taxon>
        <taxon>Chaetothyriales</taxon>
        <taxon>Herpotrichiellaceae</taxon>
        <taxon>Cladophialophora</taxon>
    </lineage>
</organism>
<name>A0A1C1CH51_9EURO</name>
<proteinExistence type="predicted"/>